<dbReference type="SUPFAM" id="SSF52096">
    <property type="entry name" value="ClpP/crotonase"/>
    <property type="match status" value="1"/>
</dbReference>
<keyword evidence="3" id="KW-0843">Virulence</keyword>
<dbReference type="Gene3D" id="3.90.226.10">
    <property type="entry name" value="2-enoyl-CoA Hydratase, Chain A, domain 1"/>
    <property type="match status" value="1"/>
</dbReference>
<evidence type="ECO:0000256" key="2">
    <source>
        <dbReference type="ARBA" id="ARBA00005254"/>
    </source>
</evidence>
<dbReference type="PANTHER" id="PTHR43684:SF4">
    <property type="entry name" value="ENOYL-COA HYDRATASE_ISOMERASE FAMILY PROTEIN (AFU_ORTHOLOGUE AFUA_1G01890)"/>
    <property type="match status" value="1"/>
</dbReference>
<gene>
    <name evidence="4" type="ORF">M421DRAFT_424438</name>
</gene>
<evidence type="ECO:0000256" key="1">
    <source>
        <dbReference type="ARBA" id="ARBA00004685"/>
    </source>
</evidence>
<accession>A0A6A5RBZ7</accession>
<name>A0A6A5RBZ7_9PLEO</name>
<dbReference type="CDD" id="cd06558">
    <property type="entry name" value="crotonase-like"/>
    <property type="match status" value="1"/>
</dbReference>
<proteinExistence type="inferred from homology"/>
<dbReference type="RefSeq" id="XP_033445052.1">
    <property type="nucleotide sequence ID" value="XM_033593752.1"/>
</dbReference>
<evidence type="ECO:0000313" key="5">
    <source>
        <dbReference type="Proteomes" id="UP000800082"/>
    </source>
</evidence>
<dbReference type="AlphaFoldDB" id="A0A6A5RBZ7"/>
<comment type="pathway">
    <text evidence="1">Mycotoxin biosynthesis.</text>
</comment>
<dbReference type="Gene3D" id="1.10.12.10">
    <property type="entry name" value="Lyase 2-enoyl-coa Hydratase, Chain A, domain 2"/>
    <property type="match status" value="1"/>
</dbReference>
<dbReference type="InterPro" id="IPR001753">
    <property type="entry name" value="Enoyl-CoA_hydra/iso"/>
</dbReference>
<protein>
    <submittedName>
        <fullName evidence="4">ClpP/crotonase</fullName>
    </submittedName>
</protein>
<organism evidence="4 5">
    <name type="scientific">Didymella exigua CBS 183.55</name>
    <dbReference type="NCBI Taxonomy" id="1150837"/>
    <lineage>
        <taxon>Eukaryota</taxon>
        <taxon>Fungi</taxon>
        <taxon>Dikarya</taxon>
        <taxon>Ascomycota</taxon>
        <taxon>Pezizomycotina</taxon>
        <taxon>Dothideomycetes</taxon>
        <taxon>Pleosporomycetidae</taxon>
        <taxon>Pleosporales</taxon>
        <taxon>Pleosporineae</taxon>
        <taxon>Didymellaceae</taxon>
        <taxon>Didymella</taxon>
    </lineage>
</organism>
<dbReference type="PANTHER" id="PTHR43684">
    <property type="match status" value="1"/>
</dbReference>
<evidence type="ECO:0000313" key="4">
    <source>
        <dbReference type="EMBL" id="KAF1924800.1"/>
    </source>
</evidence>
<reference evidence="4" key="1">
    <citation type="journal article" date="2020" name="Stud. Mycol.">
        <title>101 Dothideomycetes genomes: a test case for predicting lifestyles and emergence of pathogens.</title>
        <authorList>
            <person name="Haridas S."/>
            <person name="Albert R."/>
            <person name="Binder M."/>
            <person name="Bloem J."/>
            <person name="Labutti K."/>
            <person name="Salamov A."/>
            <person name="Andreopoulos B."/>
            <person name="Baker S."/>
            <person name="Barry K."/>
            <person name="Bills G."/>
            <person name="Bluhm B."/>
            <person name="Cannon C."/>
            <person name="Castanera R."/>
            <person name="Culley D."/>
            <person name="Daum C."/>
            <person name="Ezra D."/>
            <person name="Gonzalez J."/>
            <person name="Henrissat B."/>
            <person name="Kuo A."/>
            <person name="Liang C."/>
            <person name="Lipzen A."/>
            <person name="Lutzoni F."/>
            <person name="Magnuson J."/>
            <person name="Mondo S."/>
            <person name="Nolan M."/>
            <person name="Ohm R."/>
            <person name="Pangilinan J."/>
            <person name="Park H.-J."/>
            <person name="Ramirez L."/>
            <person name="Alfaro M."/>
            <person name="Sun H."/>
            <person name="Tritt A."/>
            <person name="Yoshinaga Y."/>
            <person name="Zwiers L.-H."/>
            <person name="Turgeon B."/>
            <person name="Goodwin S."/>
            <person name="Spatafora J."/>
            <person name="Crous P."/>
            <person name="Grigoriev I."/>
        </authorList>
    </citation>
    <scope>NUCLEOTIDE SEQUENCE</scope>
    <source>
        <strain evidence="4">CBS 183.55</strain>
    </source>
</reference>
<dbReference type="EMBL" id="ML978990">
    <property type="protein sequence ID" value="KAF1924800.1"/>
    <property type="molecule type" value="Genomic_DNA"/>
</dbReference>
<sequence>MSRRQVSPRHMPDITLPKSYDDLNSTWTCIRTTHHIAEPSIIILTLYRPGKHNAFTDTMRAEMESAYAMFDADARVKCIVVTGDGRIFCAGADLDVGFGEGTTGEGAERVQDHRDGGGRVTLSIFHCRKPTIGAIQGSAVGVGITMTLPMNIRLCYRDAKIGFVFARRGLVMEACSSFFLPRLIGHSRAMQAITTGSVYLAKDRVFDGLFSELLDSPEQVLPRALQVAEDVAKNTSAVSTYLMKELMYRDTGSPEGQHLLDSRVIYELFGSHDNSEGVKSFLEKRPANFSGTMDNTNITGHPWWMPIDTLGRAKVDPSGKPKM</sequence>
<dbReference type="Proteomes" id="UP000800082">
    <property type="component" value="Unassembled WGS sequence"/>
</dbReference>
<dbReference type="InterPro" id="IPR014748">
    <property type="entry name" value="Enoyl-CoA_hydra_C"/>
</dbReference>
<dbReference type="Pfam" id="PF00378">
    <property type="entry name" value="ECH_1"/>
    <property type="match status" value="1"/>
</dbReference>
<dbReference type="OrthoDB" id="2018133at2759"/>
<keyword evidence="5" id="KW-1185">Reference proteome</keyword>
<comment type="similarity">
    <text evidence="2">Belongs to the enoyl-CoA hydratase/isomerase family.</text>
</comment>
<evidence type="ECO:0000256" key="3">
    <source>
        <dbReference type="ARBA" id="ARBA00023026"/>
    </source>
</evidence>
<dbReference type="GeneID" id="54351420"/>
<dbReference type="InterPro" id="IPR051053">
    <property type="entry name" value="ECH/Chromodomain_protein"/>
</dbReference>
<dbReference type="InterPro" id="IPR029045">
    <property type="entry name" value="ClpP/crotonase-like_dom_sf"/>
</dbReference>